<dbReference type="SUPFAM" id="SSF52540">
    <property type="entry name" value="P-loop containing nucleoside triphosphate hydrolases"/>
    <property type="match status" value="1"/>
</dbReference>
<dbReference type="EMBL" id="VICG01000012">
    <property type="protein sequence ID" value="KAA8566716.1"/>
    <property type="molecule type" value="Genomic_DNA"/>
</dbReference>
<organism evidence="2 3">
    <name type="scientific">Monilinia fructicola</name>
    <name type="common">Brown rot fungus</name>
    <name type="synonym">Ciboria fructicola</name>
    <dbReference type="NCBI Taxonomy" id="38448"/>
    <lineage>
        <taxon>Eukaryota</taxon>
        <taxon>Fungi</taxon>
        <taxon>Dikarya</taxon>
        <taxon>Ascomycota</taxon>
        <taxon>Pezizomycotina</taxon>
        <taxon>Leotiomycetes</taxon>
        <taxon>Helotiales</taxon>
        <taxon>Sclerotiniaceae</taxon>
        <taxon>Monilinia</taxon>
    </lineage>
</organism>
<dbReference type="Gene3D" id="3.40.50.300">
    <property type="entry name" value="P-loop containing nucleotide triphosphate hydrolases"/>
    <property type="match status" value="1"/>
</dbReference>
<feature type="region of interest" description="Disordered" evidence="1">
    <location>
        <begin position="101"/>
        <end position="140"/>
    </location>
</feature>
<reference evidence="2 3" key="1">
    <citation type="submission" date="2019-06" db="EMBL/GenBank/DDBJ databases">
        <title>Genome Sequence of the Brown Rot Fungal Pathogen Monilinia fructicola.</title>
        <authorList>
            <person name="De Miccolis Angelini R.M."/>
            <person name="Landi L."/>
            <person name="Abate D."/>
            <person name="Pollastro S."/>
            <person name="Romanazzi G."/>
            <person name="Faretra F."/>
        </authorList>
    </citation>
    <scope>NUCLEOTIDE SEQUENCE [LARGE SCALE GENOMIC DNA]</scope>
    <source>
        <strain evidence="2 3">Mfrc123</strain>
    </source>
</reference>
<proteinExistence type="predicted"/>
<protein>
    <submittedName>
        <fullName evidence="2">Uncharacterized protein</fullName>
    </submittedName>
</protein>
<evidence type="ECO:0000313" key="3">
    <source>
        <dbReference type="Proteomes" id="UP000322873"/>
    </source>
</evidence>
<evidence type="ECO:0000313" key="2">
    <source>
        <dbReference type="EMBL" id="KAA8566716.1"/>
    </source>
</evidence>
<evidence type="ECO:0000256" key="1">
    <source>
        <dbReference type="SAM" id="MobiDB-lite"/>
    </source>
</evidence>
<dbReference type="GO" id="GO:0003924">
    <property type="term" value="F:GTPase activity"/>
    <property type="evidence" value="ECO:0007669"/>
    <property type="project" value="InterPro"/>
</dbReference>
<gene>
    <name evidence="2" type="ORF">EYC84_009249</name>
</gene>
<dbReference type="InterPro" id="IPR001806">
    <property type="entry name" value="Small_GTPase"/>
</dbReference>
<dbReference type="InterPro" id="IPR027417">
    <property type="entry name" value="P-loop_NTPase"/>
</dbReference>
<dbReference type="Proteomes" id="UP000322873">
    <property type="component" value="Unassembled WGS sequence"/>
</dbReference>
<sequence length="278" mass="31579">MNIIFTSISTSTSTRIHRHMPSNEHSTNGRQMNIESRISATIDPERKVNLNHTIPYHTSNTISNIHLTHIYLDHPNPLTPLISHIQILPFLQTIPFHPIPQHTIYNDQPPTHTQPHNHNDPRRRRRRQIRPHPPPRKIPMDIRLRSHHRRFLHADAAHRRPKPYHLSITDTAGQEEYRGMWQSANSSMRSDAFLFVYDITRRESLEALDWFDDLVSMEGEAAQRRMDARAGGKRAIAGEKGGSAAGLGLVAGGDGVAGVGVGEGEELRVYGDECEEYC</sequence>
<dbReference type="VEuPathDB" id="FungiDB:MFRU_044g00400"/>
<dbReference type="GO" id="GO:0005525">
    <property type="term" value="F:GTP binding"/>
    <property type="evidence" value="ECO:0007669"/>
    <property type="project" value="InterPro"/>
</dbReference>
<name>A0A5M9JG67_MONFR</name>
<accession>A0A5M9JG67</accession>
<comment type="caution">
    <text evidence="2">The sequence shown here is derived from an EMBL/GenBank/DDBJ whole genome shotgun (WGS) entry which is preliminary data.</text>
</comment>
<feature type="compositionally biased region" description="Basic residues" evidence="1">
    <location>
        <begin position="121"/>
        <end position="135"/>
    </location>
</feature>
<dbReference type="Pfam" id="PF00071">
    <property type="entry name" value="Ras"/>
    <property type="match status" value="1"/>
</dbReference>
<keyword evidence="3" id="KW-1185">Reference proteome</keyword>
<feature type="compositionally biased region" description="Polar residues" evidence="1">
    <location>
        <begin position="103"/>
        <end position="116"/>
    </location>
</feature>
<dbReference type="AlphaFoldDB" id="A0A5M9JG67"/>
<feature type="region of interest" description="Disordered" evidence="1">
    <location>
        <begin position="10"/>
        <end position="31"/>
    </location>
</feature>